<sequence>MIYDTIRYDLAEDVAVVTLARPEVMNALSSQMRAEITHAVQQGGREARVVVLTGEGRAFCSGQDLGDRESAASIDLERVLRDEYIPMLNAIADCPRPTIAAVNGAAAGAGANLALAADVVIAADSAFFMQAFARIGLIPDAGGTWALPRQMGLAKAMGTALFADRISAAQAERWGMIWEAVPDAEFDAVWRARAAHLAQGPSEAYARIKTALRRAFDNDLQTQLTLEAQLQGECGMTRDFKEGVVAFHEKRSPRFEGR</sequence>
<dbReference type="Gene3D" id="3.90.226.10">
    <property type="entry name" value="2-enoyl-CoA Hydratase, Chain A, domain 1"/>
    <property type="match status" value="1"/>
</dbReference>
<dbReference type="GO" id="GO:0016853">
    <property type="term" value="F:isomerase activity"/>
    <property type="evidence" value="ECO:0007669"/>
    <property type="project" value="UniProtKB-KW"/>
</dbReference>
<evidence type="ECO:0000313" key="3">
    <source>
        <dbReference type="EMBL" id="SDI75247.1"/>
    </source>
</evidence>
<dbReference type="Pfam" id="PF00378">
    <property type="entry name" value="ECH_1"/>
    <property type="match status" value="1"/>
</dbReference>
<evidence type="ECO:0000256" key="1">
    <source>
        <dbReference type="ARBA" id="ARBA00005254"/>
    </source>
</evidence>
<evidence type="ECO:0000313" key="4">
    <source>
        <dbReference type="Proteomes" id="UP000199093"/>
    </source>
</evidence>
<keyword evidence="4" id="KW-1185">Reference proteome</keyword>
<dbReference type="InterPro" id="IPR018376">
    <property type="entry name" value="Enoyl-CoA_hyd/isom_CS"/>
</dbReference>
<dbReference type="Proteomes" id="UP000199093">
    <property type="component" value="Unassembled WGS sequence"/>
</dbReference>
<name>A0A1G8N5A8_9RHOB</name>
<gene>
    <name evidence="3" type="ORF">SAMN04487993_1009158</name>
</gene>
<dbReference type="SUPFAM" id="SSF52096">
    <property type="entry name" value="ClpP/crotonase"/>
    <property type="match status" value="1"/>
</dbReference>
<organism evidence="3 4">
    <name type="scientific">Salipiger marinus</name>
    <dbReference type="NCBI Taxonomy" id="555512"/>
    <lineage>
        <taxon>Bacteria</taxon>
        <taxon>Pseudomonadati</taxon>
        <taxon>Pseudomonadota</taxon>
        <taxon>Alphaproteobacteria</taxon>
        <taxon>Rhodobacterales</taxon>
        <taxon>Roseobacteraceae</taxon>
        <taxon>Salipiger</taxon>
    </lineage>
</organism>
<keyword evidence="3" id="KW-0413">Isomerase</keyword>
<comment type="similarity">
    <text evidence="1 2">Belongs to the enoyl-CoA hydratase/isomerase family.</text>
</comment>
<reference evidence="3 4" key="1">
    <citation type="submission" date="2016-10" db="EMBL/GenBank/DDBJ databases">
        <authorList>
            <person name="de Groot N.N."/>
        </authorList>
    </citation>
    <scope>NUCLEOTIDE SEQUENCE [LARGE SCALE GENOMIC DNA]</scope>
    <source>
        <strain evidence="3 4">DSM 26424</strain>
    </source>
</reference>
<dbReference type="PROSITE" id="PS00166">
    <property type="entry name" value="ENOYL_COA_HYDRATASE"/>
    <property type="match status" value="1"/>
</dbReference>
<dbReference type="OrthoDB" id="9781757at2"/>
<accession>A0A1G8N5A8</accession>
<dbReference type="AlphaFoldDB" id="A0A1G8N5A8"/>
<dbReference type="Gene3D" id="1.10.12.10">
    <property type="entry name" value="Lyase 2-enoyl-coa Hydratase, Chain A, domain 2"/>
    <property type="match status" value="1"/>
</dbReference>
<evidence type="ECO:0000256" key="2">
    <source>
        <dbReference type="RuleBase" id="RU003707"/>
    </source>
</evidence>
<dbReference type="CDD" id="cd06558">
    <property type="entry name" value="crotonase-like"/>
    <property type="match status" value="1"/>
</dbReference>
<dbReference type="RefSeq" id="WP_089847324.1">
    <property type="nucleotide sequence ID" value="NZ_FNEJ01000009.1"/>
</dbReference>
<dbReference type="InterPro" id="IPR029045">
    <property type="entry name" value="ClpP/crotonase-like_dom_sf"/>
</dbReference>
<dbReference type="PANTHER" id="PTHR43459">
    <property type="entry name" value="ENOYL-COA HYDRATASE"/>
    <property type="match status" value="1"/>
</dbReference>
<proteinExistence type="inferred from homology"/>
<dbReference type="EMBL" id="FNEJ01000009">
    <property type="protein sequence ID" value="SDI75247.1"/>
    <property type="molecule type" value="Genomic_DNA"/>
</dbReference>
<dbReference type="InterPro" id="IPR014748">
    <property type="entry name" value="Enoyl-CoA_hydra_C"/>
</dbReference>
<dbReference type="STRING" id="555512.SAMN04487993_1009158"/>
<dbReference type="InterPro" id="IPR001753">
    <property type="entry name" value="Enoyl-CoA_hydra/iso"/>
</dbReference>
<protein>
    <submittedName>
        <fullName evidence="3">2-(1,2-epoxy-1,2-dihydrophenyl)acetyl-CoA isomerase</fullName>
    </submittedName>
</protein>
<dbReference type="PANTHER" id="PTHR43459:SF1">
    <property type="entry name" value="EG:BACN32G11.4 PROTEIN"/>
    <property type="match status" value="1"/>
</dbReference>